<name>A0ABY6UDL5_BIOOC</name>
<gene>
    <name evidence="1" type="ORF">CLO192961_LOCUS252306</name>
</gene>
<evidence type="ECO:0000313" key="2">
    <source>
        <dbReference type="Proteomes" id="UP000766486"/>
    </source>
</evidence>
<evidence type="ECO:0008006" key="3">
    <source>
        <dbReference type="Google" id="ProtNLM"/>
    </source>
</evidence>
<reference evidence="1 2" key="1">
    <citation type="submission" date="2019-06" db="EMBL/GenBank/DDBJ databases">
        <authorList>
            <person name="Broberg M."/>
        </authorList>
    </citation>
    <scope>NUCLEOTIDE SEQUENCE [LARGE SCALE GENOMIC DNA]</scope>
</reference>
<protein>
    <recommendedName>
        <fullName evidence="3">F-box domain-containing protein</fullName>
    </recommendedName>
</protein>
<dbReference type="EMBL" id="CABFNS010000798">
    <property type="protein sequence ID" value="VUC29253.1"/>
    <property type="molecule type" value="Genomic_DNA"/>
</dbReference>
<dbReference type="SUPFAM" id="SSF52047">
    <property type="entry name" value="RNI-like"/>
    <property type="match status" value="1"/>
</dbReference>
<accession>A0ABY6UDL5</accession>
<proteinExistence type="predicted"/>
<dbReference type="Gene3D" id="3.80.10.10">
    <property type="entry name" value="Ribonuclease Inhibitor"/>
    <property type="match status" value="1"/>
</dbReference>
<organism evidence="1 2">
    <name type="scientific">Bionectria ochroleuca</name>
    <name type="common">Gliocladium roseum</name>
    <dbReference type="NCBI Taxonomy" id="29856"/>
    <lineage>
        <taxon>Eukaryota</taxon>
        <taxon>Fungi</taxon>
        <taxon>Dikarya</taxon>
        <taxon>Ascomycota</taxon>
        <taxon>Pezizomycotina</taxon>
        <taxon>Sordariomycetes</taxon>
        <taxon>Hypocreomycetidae</taxon>
        <taxon>Hypocreales</taxon>
        <taxon>Bionectriaceae</taxon>
        <taxon>Clonostachys</taxon>
    </lineage>
</organism>
<dbReference type="Proteomes" id="UP000766486">
    <property type="component" value="Unassembled WGS sequence"/>
</dbReference>
<evidence type="ECO:0000313" key="1">
    <source>
        <dbReference type="EMBL" id="VUC29253.1"/>
    </source>
</evidence>
<sequence length="633" mass="72375">MAPIKLEDMPHECLAEVLEVLMLEEGQPSIASLALTNHRLRAICMHYLLRCITLRLPCEIGEFHLQVGRFIWLLWRYDAFSSVRRLVAGPWYLGWNALLDTMGVEPNDEAGTVEFDVANLNPFYGSADKNVFQNGELELNFDEDCAEKILLELLNRLPALKEFVSPVAPHPTLIKALEVKHPKCRLRVLDLDNDDAMNMDLVTSPSLQRISCDYSDAFIEDQPKCNMKSRVMAMIAGIAPSLEEVDMRSCSDGEPMFSSEEDENAHWESQGVPFAPHQMFREHAFPQRLGRLKKLHLRGWCHYPIRLDQWASVTDFTVLESLTLEIRSPGPDLGLLQAHGIFPALKSLSLRLHLEELGEPEVRDDELVVPESEYDEQQLMDILSGLPPLQSLRLTGYVWPEVLYQAVHVHCQSLEKLFLFPVSSEMEWEEGQVPASQFRRYECLPHETTLYILRKCPLLRELSIPIERSKKNAHDPAIYRAMGDKKRLTSVTLYMDCFSWSPPSREIFEAPGYFLKGNYNSRIKWLQNNLRACALDQELAWDIINTITGGRDTHVLQELRIRSSANARDTGVKYGDDLGNIVSFLARDYTFTKQPDGTMAVFETWGDPEVDSSSWAMKLFRRNWPSNASSETN</sequence>
<comment type="caution">
    <text evidence="1">The sequence shown here is derived from an EMBL/GenBank/DDBJ whole genome shotgun (WGS) entry which is preliminary data.</text>
</comment>
<dbReference type="InterPro" id="IPR032675">
    <property type="entry name" value="LRR_dom_sf"/>
</dbReference>
<keyword evidence="2" id="KW-1185">Reference proteome</keyword>